<name>A0AA40K4L9_9PEZI</name>
<gene>
    <name evidence="1" type="ORF">B0T18DRAFT_488470</name>
</gene>
<proteinExistence type="predicted"/>
<reference evidence="1" key="1">
    <citation type="submission" date="2023-06" db="EMBL/GenBank/DDBJ databases">
        <title>Genome-scale phylogeny and comparative genomics of the fungal order Sordariales.</title>
        <authorList>
            <consortium name="Lawrence Berkeley National Laboratory"/>
            <person name="Hensen N."/>
            <person name="Bonometti L."/>
            <person name="Westerberg I."/>
            <person name="Brannstrom I.O."/>
            <person name="Guillou S."/>
            <person name="Cros-Aarteil S."/>
            <person name="Calhoun S."/>
            <person name="Haridas S."/>
            <person name="Kuo A."/>
            <person name="Mondo S."/>
            <person name="Pangilinan J."/>
            <person name="Riley R."/>
            <person name="LaButti K."/>
            <person name="Andreopoulos B."/>
            <person name="Lipzen A."/>
            <person name="Chen C."/>
            <person name="Yanf M."/>
            <person name="Daum C."/>
            <person name="Ng V."/>
            <person name="Clum A."/>
            <person name="Steindorff A."/>
            <person name="Ohm R."/>
            <person name="Martin F."/>
            <person name="Silar P."/>
            <person name="Natvig D."/>
            <person name="Lalanne C."/>
            <person name="Gautier V."/>
            <person name="Ament-velasquez S.L."/>
            <person name="Kruys A."/>
            <person name="Hutchinson M.I."/>
            <person name="Powell A.J."/>
            <person name="Barry K."/>
            <person name="Miller A.N."/>
            <person name="Grigoriev I.V."/>
            <person name="Debuchy R."/>
            <person name="Gladieux P."/>
            <person name="Thoren M.H."/>
            <person name="Johannesson H."/>
        </authorList>
    </citation>
    <scope>NUCLEOTIDE SEQUENCE</scope>
    <source>
        <strain evidence="1">SMH3187-1</strain>
    </source>
</reference>
<sequence>MTTPVRYQDCSRTILEQLAQATPLLHLDWHEMTDGILRDLLVDFDIASSTIFAINTLAETILSLGNPFPDDTETGADIKAKKIIADQRRDAQRMINIPRILLHVDQTALSPFIERLGEAYRILHGQTLPALRQLDRRMAEMLAHPIPLIVVGPTGEVTVVGSPPVDQVWVTTTAQADGQLRRRAYYLPSVPRVVRLLGDMEHELFMIGRRTVPMITAFTEIADQERGL</sequence>
<evidence type="ECO:0000313" key="1">
    <source>
        <dbReference type="EMBL" id="KAK0745741.1"/>
    </source>
</evidence>
<protein>
    <submittedName>
        <fullName evidence="1">Uncharacterized protein</fullName>
    </submittedName>
</protein>
<feature type="non-terminal residue" evidence="1">
    <location>
        <position position="1"/>
    </location>
</feature>
<dbReference type="Proteomes" id="UP001172155">
    <property type="component" value="Unassembled WGS sequence"/>
</dbReference>
<comment type="caution">
    <text evidence="1">The sequence shown here is derived from an EMBL/GenBank/DDBJ whole genome shotgun (WGS) entry which is preliminary data.</text>
</comment>
<organism evidence="1 2">
    <name type="scientific">Schizothecium vesticola</name>
    <dbReference type="NCBI Taxonomy" id="314040"/>
    <lineage>
        <taxon>Eukaryota</taxon>
        <taxon>Fungi</taxon>
        <taxon>Dikarya</taxon>
        <taxon>Ascomycota</taxon>
        <taxon>Pezizomycotina</taxon>
        <taxon>Sordariomycetes</taxon>
        <taxon>Sordariomycetidae</taxon>
        <taxon>Sordariales</taxon>
        <taxon>Schizotheciaceae</taxon>
        <taxon>Schizothecium</taxon>
    </lineage>
</organism>
<dbReference type="EMBL" id="JAUKUD010000004">
    <property type="protein sequence ID" value="KAK0745741.1"/>
    <property type="molecule type" value="Genomic_DNA"/>
</dbReference>
<accession>A0AA40K4L9</accession>
<keyword evidence="2" id="KW-1185">Reference proteome</keyword>
<dbReference type="AlphaFoldDB" id="A0AA40K4L9"/>
<evidence type="ECO:0000313" key="2">
    <source>
        <dbReference type="Proteomes" id="UP001172155"/>
    </source>
</evidence>